<protein>
    <recommendedName>
        <fullName evidence="3">histidine kinase</fullName>
        <ecNumber evidence="3">2.7.13.3</ecNumber>
    </recommendedName>
</protein>
<dbReference type="InterPro" id="IPR008207">
    <property type="entry name" value="Sig_transdc_His_kin_Hpt_dom"/>
</dbReference>
<dbReference type="Pfam" id="PF00072">
    <property type="entry name" value="Response_reg"/>
    <property type="match status" value="1"/>
</dbReference>
<dbReference type="Pfam" id="PF00512">
    <property type="entry name" value="HisKA"/>
    <property type="match status" value="1"/>
</dbReference>
<dbReference type="KEGG" id="ccos:Pan44_02060"/>
<evidence type="ECO:0000256" key="5">
    <source>
        <dbReference type="ARBA" id="ARBA00022553"/>
    </source>
</evidence>
<dbReference type="SUPFAM" id="SSF47226">
    <property type="entry name" value="Histidine-containing phosphotransfer domain, HPT domain"/>
    <property type="match status" value="1"/>
</dbReference>
<dbReference type="PROSITE" id="PS50894">
    <property type="entry name" value="HPT"/>
    <property type="match status" value="1"/>
</dbReference>
<feature type="domain" description="Response regulatory" evidence="18">
    <location>
        <begin position="499"/>
        <end position="613"/>
    </location>
</feature>
<evidence type="ECO:0000259" key="17">
    <source>
        <dbReference type="PROSITE" id="PS50109"/>
    </source>
</evidence>
<dbReference type="FunCoup" id="A0A517S7U1">
    <property type="interactions" value="166"/>
</dbReference>
<dbReference type="InterPro" id="IPR004358">
    <property type="entry name" value="Sig_transdc_His_kin-like_C"/>
</dbReference>
<dbReference type="SUPFAM" id="SSF47384">
    <property type="entry name" value="Homodimeric domain of signal transducing histidine kinase"/>
    <property type="match status" value="1"/>
</dbReference>
<feature type="modified residue" description="Phosphohistidine" evidence="14">
    <location>
        <position position="677"/>
    </location>
</feature>
<dbReference type="FunFam" id="3.30.565.10:FF:000078">
    <property type="entry name" value="Two-component sensor histidine kinase"/>
    <property type="match status" value="1"/>
</dbReference>
<dbReference type="InterPro" id="IPR005467">
    <property type="entry name" value="His_kinase_dom"/>
</dbReference>
<dbReference type="Gene3D" id="1.10.287.130">
    <property type="match status" value="1"/>
</dbReference>
<dbReference type="PRINTS" id="PR00344">
    <property type="entry name" value="BCTRLSENSOR"/>
</dbReference>
<evidence type="ECO:0000256" key="3">
    <source>
        <dbReference type="ARBA" id="ARBA00012438"/>
    </source>
</evidence>
<dbReference type="InterPro" id="IPR036641">
    <property type="entry name" value="HPT_dom_sf"/>
</dbReference>
<evidence type="ECO:0000256" key="1">
    <source>
        <dbReference type="ARBA" id="ARBA00000085"/>
    </source>
</evidence>
<dbReference type="InterPro" id="IPR036890">
    <property type="entry name" value="HATPase_C_sf"/>
</dbReference>
<keyword evidence="9" id="KW-0418">Kinase</keyword>
<sequence length="738" mass="81486">MSETPIWLNDDAVRRRAQEIDNASRRKVYQRTDRMFVALLLLQWLAAIIAAAVITPATWQGTLSSVHPHLWLAVFLGGALCSLPIFFAWKFPGDAITRQTIAVAQVLFSSLLIHITGGRIETHFHIFGSLAFIAAYRDWKLLIAPTIVTASDHLIRGLFWPETIFGAASPGHFRWLEHAAWVLFEDIFLVISIRRGVADQREMAIQTARRELHQEHLEDLIDLRTSELAAATASAEGANRAKSAFLANMSHEIRTPMTSIMGFADTLLEWDQSPEERREALQTIRRSARHLLDLINDILDISRIEAGRMTIEQIPVDVSQIAADVASLMRPVAIAKKIDLQLTFGEQVPKTVLTDPLRVKQLLVNLVSNAVKFTDHGHVRVHVSSETRDGNCFVNCAVTDTGVGLTPQQLDRLFQPFTQADESMTRRYGGTGLGLAISKRLVELLGGELTVESLPTVGSVFRFSVNGGPVTELEMVQQLNESSLSTTDRADYLIRLRGRILLAEDGLDNQKLLSQILRKAGAEVVVAENGRAAIEAIIHEEFHLVVMDMQMPEMDGYTATRQLRSMGFHLPVIALTAHAMSGDRQKCLDAGCSDYLTKPIARSALLSAVARLMPEGIESVPSAAAQDSIAKIRSEFADDPDMAELVAQFVEVLPSRMASLTEQLRRDDLPALQRSLHQLKGAGGGYGFQEITTCAAGAELAIKNQDPLPSIHSEIQSLLTLVRSVEGYETARELCHES</sequence>
<dbReference type="PROSITE" id="PS50109">
    <property type="entry name" value="HIS_KIN"/>
    <property type="match status" value="1"/>
</dbReference>
<evidence type="ECO:0000256" key="11">
    <source>
        <dbReference type="ARBA" id="ARBA00022989"/>
    </source>
</evidence>
<keyword evidence="12" id="KW-0902">Two-component regulatory system</keyword>
<feature type="modified residue" description="4-aspartylphosphate" evidence="15">
    <location>
        <position position="548"/>
    </location>
</feature>
<evidence type="ECO:0000256" key="12">
    <source>
        <dbReference type="ARBA" id="ARBA00023012"/>
    </source>
</evidence>
<keyword evidence="13 16" id="KW-0472">Membrane</keyword>
<dbReference type="CDD" id="cd17546">
    <property type="entry name" value="REC_hyHK_CKI1_RcsC-like"/>
    <property type="match status" value="1"/>
</dbReference>
<dbReference type="EMBL" id="CP036271">
    <property type="protein sequence ID" value="QDT52197.1"/>
    <property type="molecule type" value="Genomic_DNA"/>
</dbReference>
<dbReference type="CDD" id="cd00082">
    <property type="entry name" value="HisKA"/>
    <property type="match status" value="1"/>
</dbReference>
<dbReference type="OrthoDB" id="229369at2"/>
<evidence type="ECO:0000256" key="7">
    <source>
        <dbReference type="ARBA" id="ARBA00022692"/>
    </source>
</evidence>
<dbReference type="AlphaFoldDB" id="A0A517S7U1"/>
<evidence type="ECO:0000256" key="6">
    <source>
        <dbReference type="ARBA" id="ARBA00022679"/>
    </source>
</evidence>
<dbReference type="InterPro" id="IPR003594">
    <property type="entry name" value="HATPase_dom"/>
</dbReference>
<accession>A0A517S7U1</accession>
<reference evidence="20 21" key="1">
    <citation type="submission" date="2019-02" db="EMBL/GenBank/DDBJ databases">
        <title>Deep-cultivation of Planctomycetes and their phenomic and genomic characterization uncovers novel biology.</title>
        <authorList>
            <person name="Wiegand S."/>
            <person name="Jogler M."/>
            <person name="Boedeker C."/>
            <person name="Pinto D."/>
            <person name="Vollmers J."/>
            <person name="Rivas-Marin E."/>
            <person name="Kohn T."/>
            <person name="Peeters S.H."/>
            <person name="Heuer A."/>
            <person name="Rast P."/>
            <person name="Oberbeckmann S."/>
            <person name="Bunk B."/>
            <person name="Jeske O."/>
            <person name="Meyerdierks A."/>
            <person name="Storesund J.E."/>
            <person name="Kallscheuer N."/>
            <person name="Luecker S."/>
            <person name="Lage O.M."/>
            <person name="Pohl T."/>
            <person name="Merkel B.J."/>
            <person name="Hornburger P."/>
            <person name="Mueller R.-W."/>
            <person name="Bruemmer F."/>
            <person name="Labrenz M."/>
            <person name="Spormann A.M."/>
            <person name="Op den Camp H."/>
            <person name="Overmann J."/>
            <person name="Amann R."/>
            <person name="Jetten M.S.M."/>
            <person name="Mascher T."/>
            <person name="Medema M.H."/>
            <person name="Devos D.P."/>
            <person name="Kaster A.-K."/>
            <person name="Ovreas L."/>
            <person name="Rohde M."/>
            <person name="Galperin M.Y."/>
            <person name="Jogler C."/>
        </authorList>
    </citation>
    <scope>NUCLEOTIDE SEQUENCE [LARGE SCALE GENOMIC DNA]</scope>
    <source>
        <strain evidence="20 21">Pan44</strain>
    </source>
</reference>
<dbReference type="SUPFAM" id="SSF52172">
    <property type="entry name" value="CheY-like"/>
    <property type="match status" value="1"/>
</dbReference>
<evidence type="ECO:0000256" key="4">
    <source>
        <dbReference type="ARBA" id="ARBA00022475"/>
    </source>
</evidence>
<feature type="transmembrane region" description="Helical" evidence="16">
    <location>
        <begin position="35"/>
        <end position="57"/>
    </location>
</feature>
<evidence type="ECO:0000256" key="14">
    <source>
        <dbReference type="PROSITE-ProRule" id="PRU00110"/>
    </source>
</evidence>
<evidence type="ECO:0000256" key="13">
    <source>
        <dbReference type="ARBA" id="ARBA00023136"/>
    </source>
</evidence>
<evidence type="ECO:0000259" key="19">
    <source>
        <dbReference type="PROSITE" id="PS50894"/>
    </source>
</evidence>
<evidence type="ECO:0000313" key="21">
    <source>
        <dbReference type="Proteomes" id="UP000315700"/>
    </source>
</evidence>
<dbReference type="FunFam" id="1.10.287.130:FF:000038">
    <property type="entry name" value="Sensory transduction histidine kinase"/>
    <property type="match status" value="1"/>
</dbReference>
<feature type="transmembrane region" description="Helical" evidence="16">
    <location>
        <begin position="101"/>
        <end position="120"/>
    </location>
</feature>
<dbReference type="GO" id="GO:0005524">
    <property type="term" value="F:ATP binding"/>
    <property type="evidence" value="ECO:0007669"/>
    <property type="project" value="UniProtKB-KW"/>
</dbReference>
<feature type="transmembrane region" description="Helical" evidence="16">
    <location>
        <begin position="69"/>
        <end position="89"/>
    </location>
</feature>
<dbReference type="SUPFAM" id="SSF55874">
    <property type="entry name" value="ATPase domain of HSP90 chaperone/DNA topoisomerase II/histidine kinase"/>
    <property type="match status" value="1"/>
</dbReference>
<keyword evidence="6 20" id="KW-0808">Transferase</keyword>
<evidence type="ECO:0000256" key="15">
    <source>
        <dbReference type="PROSITE-ProRule" id="PRU00169"/>
    </source>
</evidence>
<dbReference type="InterPro" id="IPR011006">
    <property type="entry name" value="CheY-like_superfamily"/>
</dbReference>
<dbReference type="CDD" id="cd16922">
    <property type="entry name" value="HATPase_EvgS-ArcB-TorS-like"/>
    <property type="match status" value="1"/>
</dbReference>
<organism evidence="20 21">
    <name type="scientific">Caulifigura coniformis</name>
    <dbReference type="NCBI Taxonomy" id="2527983"/>
    <lineage>
        <taxon>Bacteria</taxon>
        <taxon>Pseudomonadati</taxon>
        <taxon>Planctomycetota</taxon>
        <taxon>Planctomycetia</taxon>
        <taxon>Planctomycetales</taxon>
        <taxon>Planctomycetaceae</taxon>
        <taxon>Caulifigura</taxon>
    </lineage>
</organism>
<keyword evidence="11 16" id="KW-1133">Transmembrane helix</keyword>
<keyword evidence="10" id="KW-0067">ATP-binding</keyword>
<evidence type="ECO:0000256" key="2">
    <source>
        <dbReference type="ARBA" id="ARBA00004651"/>
    </source>
</evidence>
<evidence type="ECO:0000313" key="20">
    <source>
        <dbReference type="EMBL" id="QDT52197.1"/>
    </source>
</evidence>
<dbReference type="Pfam" id="PF01627">
    <property type="entry name" value="Hpt"/>
    <property type="match status" value="1"/>
</dbReference>
<gene>
    <name evidence="20" type="primary">rpfC_1</name>
    <name evidence="20" type="ORF">Pan44_02060</name>
</gene>
<dbReference type="Gene3D" id="3.40.50.2300">
    <property type="match status" value="1"/>
</dbReference>
<comment type="subcellular location">
    <subcellularLocation>
        <location evidence="2">Cell membrane</location>
        <topology evidence="2">Multi-pass membrane protein</topology>
    </subcellularLocation>
</comment>
<evidence type="ECO:0000256" key="9">
    <source>
        <dbReference type="ARBA" id="ARBA00022777"/>
    </source>
</evidence>
<evidence type="ECO:0000256" key="16">
    <source>
        <dbReference type="SAM" id="Phobius"/>
    </source>
</evidence>
<dbReference type="RefSeq" id="WP_145026407.1">
    <property type="nucleotide sequence ID" value="NZ_CP036271.1"/>
</dbReference>
<dbReference type="Proteomes" id="UP000315700">
    <property type="component" value="Chromosome"/>
</dbReference>
<evidence type="ECO:0000256" key="8">
    <source>
        <dbReference type="ARBA" id="ARBA00022741"/>
    </source>
</evidence>
<evidence type="ECO:0000259" key="18">
    <source>
        <dbReference type="PROSITE" id="PS50110"/>
    </source>
</evidence>
<keyword evidence="5 15" id="KW-0597">Phosphoprotein</keyword>
<dbReference type="Gene3D" id="1.20.120.160">
    <property type="entry name" value="HPT domain"/>
    <property type="match status" value="1"/>
</dbReference>
<keyword evidence="7 16" id="KW-0812">Transmembrane</keyword>
<keyword evidence="21" id="KW-1185">Reference proteome</keyword>
<keyword evidence="8" id="KW-0547">Nucleotide-binding</keyword>
<dbReference type="PANTHER" id="PTHR45339:SF1">
    <property type="entry name" value="HYBRID SIGNAL TRANSDUCTION HISTIDINE KINASE J"/>
    <property type="match status" value="1"/>
</dbReference>
<dbReference type="SMART" id="SM00387">
    <property type="entry name" value="HATPase_c"/>
    <property type="match status" value="1"/>
</dbReference>
<dbReference type="GO" id="GO:0005886">
    <property type="term" value="C:plasma membrane"/>
    <property type="evidence" value="ECO:0007669"/>
    <property type="project" value="UniProtKB-SubCell"/>
</dbReference>
<dbReference type="InterPro" id="IPR003661">
    <property type="entry name" value="HisK_dim/P_dom"/>
</dbReference>
<dbReference type="Gene3D" id="3.30.565.10">
    <property type="entry name" value="Histidine kinase-like ATPase, C-terminal domain"/>
    <property type="match status" value="1"/>
</dbReference>
<dbReference type="CDD" id="cd00088">
    <property type="entry name" value="HPT"/>
    <property type="match status" value="1"/>
</dbReference>
<dbReference type="PROSITE" id="PS50110">
    <property type="entry name" value="RESPONSE_REGULATORY"/>
    <property type="match status" value="1"/>
</dbReference>
<evidence type="ECO:0000256" key="10">
    <source>
        <dbReference type="ARBA" id="ARBA00022840"/>
    </source>
</evidence>
<dbReference type="Pfam" id="PF02518">
    <property type="entry name" value="HATPase_c"/>
    <property type="match status" value="1"/>
</dbReference>
<dbReference type="InterPro" id="IPR036097">
    <property type="entry name" value="HisK_dim/P_sf"/>
</dbReference>
<dbReference type="SMART" id="SM00388">
    <property type="entry name" value="HisKA"/>
    <property type="match status" value="1"/>
</dbReference>
<dbReference type="SMART" id="SM00448">
    <property type="entry name" value="REC"/>
    <property type="match status" value="1"/>
</dbReference>
<dbReference type="InterPro" id="IPR001789">
    <property type="entry name" value="Sig_transdc_resp-reg_receiver"/>
</dbReference>
<dbReference type="EC" id="2.7.13.3" evidence="3"/>
<keyword evidence="4" id="KW-1003">Cell membrane</keyword>
<comment type="catalytic activity">
    <reaction evidence="1">
        <text>ATP + protein L-histidine = ADP + protein N-phospho-L-histidine.</text>
        <dbReference type="EC" id="2.7.13.3"/>
    </reaction>
</comment>
<feature type="domain" description="Histidine kinase" evidence="17">
    <location>
        <begin position="248"/>
        <end position="469"/>
    </location>
</feature>
<proteinExistence type="predicted"/>
<name>A0A517S7U1_9PLAN</name>
<dbReference type="InParanoid" id="A0A517S7U1"/>
<dbReference type="PANTHER" id="PTHR45339">
    <property type="entry name" value="HYBRID SIGNAL TRANSDUCTION HISTIDINE KINASE J"/>
    <property type="match status" value="1"/>
</dbReference>
<feature type="domain" description="HPt" evidence="19">
    <location>
        <begin position="638"/>
        <end position="732"/>
    </location>
</feature>
<dbReference type="GO" id="GO:0000155">
    <property type="term" value="F:phosphorelay sensor kinase activity"/>
    <property type="evidence" value="ECO:0007669"/>
    <property type="project" value="InterPro"/>
</dbReference>